<dbReference type="FunFam" id="1.20.900.10:FF:000023">
    <property type="entry name" value="dynamin-binding protein isoform X2"/>
    <property type="match status" value="1"/>
</dbReference>
<dbReference type="InterPro" id="IPR035819">
    <property type="entry name" value="DNMBP_SH3_N3"/>
</dbReference>
<evidence type="ECO:0000256" key="6">
    <source>
        <dbReference type="ARBA" id="ARBA00022490"/>
    </source>
</evidence>
<evidence type="ECO:0000256" key="18">
    <source>
        <dbReference type="ARBA" id="ARBA00062167"/>
    </source>
</evidence>
<evidence type="ECO:0000256" key="15">
    <source>
        <dbReference type="ARBA" id="ARBA00023212"/>
    </source>
</evidence>
<dbReference type="InterPro" id="IPR004148">
    <property type="entry name" value="BAR_dom"/>
</dbReference>
<dbReference type="FunFam" id="2.30.30.40:FF:000066">
    <property type="entry name" value="dynamin-binding protein isoform X1"/>
    <property type="match status" value="1"/>
</dbReference>
<evidence type="ECO:0000259" key="21">
    <source>
        <dbReference type="SMART" id="SM00326"/>
    </source>
</evidence>
<dbReference type="FunFam" id="2.30.30.40:FF:000160">
    <property type="entry name" value="dynamin-binding protein isoform X1"/>
    <property type="match status" value="1"/>
</dbReference>
<dbReference type="Gene3D" id="1.20.1270.60">
    <property type="entry name" value="Arfaptin homology (AH) domain/BAR domain"/>
    <property type="match status" value="1"/>
</dbReference>
<evidence type="ECO:0000256" key="12">
    <source>
        <dbReference type="ARBA" id="ARBA00023018"/>
    </source>
</evidence>
<dbReference type="InterPro" id="IPR036028">
    <property type="entry name" value="SH3-like_dom_sf"/>
</dbReference>
<dbReference type="CDD" id="cd00160">
    <property type="entry name" value="RhoGEF"/>
    <property type="match status" value="1"/>
</dbReference>
<feature type="region of interest" description="Disordered" evidence="19">
    <location>
        <begin position="1410"/>
        <end position="1434"/>
    </location>
</feature>
<comment type="subcellular location">
    <subcellularLocation>
        <location evidence="2">Cell junction</location>
    </subcellularLocation>
    <subcellularLocation>
        <location evidence="1">Cytoplasm</location>
        <location evidence="1">Cytoskeleton</location>
    </subcellularLocation>
    <subcellularLocation>
        <location evidence="3">Golgi apparatus</location>
        <location evidence="3">Golgi stack</location>
    </subcellularLocation>
    <subcellularLocation>
        <location evidence="17">Synapse</location>
    </subcellularLocation>
</comment>
<feature type="domain" description="SH3" evidence="21">
    <location>
        <begin position="211"/>
        <end position="266"/>
    </location>
</feature>
<evidence type="ECO:0000256" key="19">
    <source>
        <dbReference type="SAM" id="MobiDB-lite"/>
    </source>
</evidence>
<dbReference type="SUPFAM" id="SSF50044">
    <property type="entry name" value="SH3-domain"/>
    <property type="match status" value="5"/>
</dbReference>
<dbReference type="PRINTS" id="PR00499">
    <property type="entry name" value="P67PHOX"/>
</dbReference>
<dbReference type="CDD" id="cd11795">
    <property type="entry name" value="SH3_DNMBP_N2"/>
    <property type="match status" value="1"/>
</dbReference>
<sequence>MKSRAILMSEGQFPSSFVEQLTIPSIQPGEKLFVCISDFVSDEPGALSLQQGDLVVLEGTQASSWLQGRNCRGSKGIFPSSCVEELYLSSRSRKLSQNVSQDLPGYSLGQARALLGLSAQLEEELDFREGDVITITRVPEPGWFEGELEGRRGIFPEGFVELLGPLRMPETKTKPENSDNYGDVRVADMTSYLSEGEEEVRMEEEEDQVGTYGIALYQFQALEPKELDFDVGDRIKIINTLEDGWLEGELHGRRGIFPYRFVKIVQSDSSEHLEETPKANIDEDAVKYPVVSPLQSQYCLAENSVAMTRGSCSSQGCFKHEGIKQESTSQLINRPAKQLPMNAGVEHKSSLSKVTGFPPNNVVENTSDVSPRPQLPPRPKLQKSKTHFEFNDRQTDHRETPEPTPRHHSAHVSESKCELSSNGTHNVLYSRVTLSPVKGKDINNRHSYGSFSGQSGDAFHQQSSAYQDLANWVADQRQKTRRHSSNISGQQEGPGTWPGSKVSAPVGPSEVLYEKNGSYQCIDLDYKLTEQLFQFEKSLSSPRAEDRKKVTRRFSILDYSSEGDIVRGSPQYASYQNSQGRRKVLRPPPPRPNSRSTTSLHMSGDESSQAASSQSSSPPFVIRPSRPAPLPPSASQRTSISPIPLLRKGSPQCDSPIQELLNDMGDAEESNAQDMKEQDSQCPFLMLRIEEVERDLDVYSKTRDELSLMLEDEQDELTRMETIENLEFCECNIENLSVELQQLREMTLSSQPESPESPSVSAATEDPGQRMLEKRSKILEELKQTEKDYVRDLEMCVEQIMVPLQRSQAQNIDFEGLFGNIHAVLTVSKMLLSSFEASDSIGPVFLKHKTELEDVYKEYCQNHEEAIALLEAYEKDEKIQKHVLEYLEVLKAMYREWGGTNYINLGSFLIKPVQRVMRYPLLLMELLNATPETHPDKAPLTKAVLVVKEINVNINEYKRRKDLVLKYRKGDEDTLIDKISKLNIHSIIKKSNRVSSHLKHLTGLAPQIKDEAFEETEKNFRMQERLIKSFIRDLSLYLQHVRESACAKVVAAESMRNLYVDKGSKGSSDLELLQEVHRRISEKLFTDFKARTDKLVIKPLNQLLTMFAGPHKLVQKRFDKLLDFHNCTERSEKLKDKRTLEELQSAKNNYEALNAQLLDELPKFHCYAKELFASCVRGYAEAHSNFVRLAMEELKPLLLLLGVAGSEGNLIAVFQEEHNRVLQQLQVFTFFPEVIAAVKKPFERKSVERQSQSQPVRRTILGPPNYTMQSDKHRVALLAKYPPEKLFHAERNFNAAQELDVSLLEGDIVGVIKQQDPMGSQNRWLIDNGASKGFVYSSFLKPYNPRQSHSDVSVGSHSSTESGYGGSSPILSRQNSNNTLTFNANSPSVTFSTANPETDGSSAAVISQVDASEGNSCNSYKRSKDSDGPTLANQWDARETTVVADVVQSSNNRRYSQQDTVNISTTRKKLEKGRTVEPPKSSRRIAPSPIERDSEQDSSESEGNQVYYAVYTFEARCSNELSVTANQKLRILEFEDLTGNKEWWLAEHDGRQGYVPSSYIRKSEYT</sequence>
<feature type="region of interest" description="Disordered" evidence="19">
    <location>
        <begin position="476"/>
        <end position="504"/>
    </location>
</feature>
<dbReference type="Proteomes" id="UP001066276">
    <property type="component" value="Chromosome 6"/>
</dbReference>
<evidence type="ECO:0000256" key="2">
    <source>
        <dbReference type="ARBA" id="ARBA00004282"/>
    </source>
</evidence>
<organism evidence="23 24">
    <name type="scientific">Pleurodeles waltl</name>
    <name type="common">Iberian ribbed newt</name>
    <dbReference type="NCBI Taxonomy" id="8319"/>
    <lineage>
        <taxon>Eukaryota</taxon>
        <taxon>Metazoa</taxon>
        <taxon>Chordata</taxon>
        <taxon>Craniata</taxon>
        <taxon>Vertebrata</taxon>
        <taxon>Euteleostomi</taxon>
        <taxon>Amphibia</taxon>
        <taxon>Batrachia</taxon>
        <taxon>Caudata</taxon>
        <taxon>Salamandroidea</taxon>
        <taxon>Salamandridae</taxon>
        <taxon>Pleurodelinae</taxon>
        <taxon>Pleurodeles</taxon>
    </lineage>
</organism>
<feature type="region of interest" description="Disordered" evidence="19">
    <location>
        <begin position="566"/>
        <end position="658"/>
    </location>
</feature>
<dbReference type="SUPFAM" id="SSF103657">
    <property type="entry name" value="BAR/IMD domain-like"/>
    <property type="match status" value="1"/>
</dbReference>
<feature type="compositionally biased region" description="Low complexity" evidence="19">
    <location>
        <begin position="607"/>
        <end position="617"/>
    </location>
</feature>
<feature type="compositionally biased region" description="Polar residues" evidence="19">
    <location>
        <begin position="1410"/>
        <end position="1420"/>
    </location>
</feature>
<dbReference type="CDD" id="cd07589">
    <property type="entry name" value="BAR_DNMBP"/>
    <property type="match status" value="1"/>
</dbReference>
<keyword evidence="13" id="KW-0333">Golgi apparatus</keyword>
<feature type="region of interest" description="Disordered" evidence="19">
    <location>
        <begin position="1467"/>
        <end position="1502"/>
    </location>
</feature>
<dbReference type="InterPro" id="IPR027267">
    <property type="entry name" value="AH/BAR_dom_sf"/>
</dbReference>
<dbReference type="FunFam" id="2.30.30.40:FF:000138">
    <property type="entry name" value="dynamin-binding protein isoform X1"/>
    <property type="match status" value="1"/>
</dbReference>
<dbReference type="PANTHER" id="PTHR22834:SF19">
    <property type="entry name" value="DYNAMIN-BINDING PROTEIN"/>
    <property type="match status" value="1"/>
</dbReference>
<dbReference type="SMART" id="SM00326">
    <property type="entry name" value="SH3"/>
    <property type="match status" value="5"/>
</dbReference>
<keyword evidence="24" id="KW-1185">Reference proteome</keyword>
<dbReference type="InterPro" id="IPR001331">
    <property type="entry name" value="GDS_CDC24_CS"/>
</dbReference>
<protein>
    <recommendedName>
        <fullName evidence="4">Dynamin-binding protein</fullName>
    </recommendedName>
    <alternativeName>
        <fullName evidence="16">Scaffold protein Tuba</fullName>
    </alternativeName>
</protein>
<dbReference type="GO" id="GO:0060271">
    <property type="term" value="P:cilium assembly"/>
    <property type="evidence" value="ECO:0007669"/>
    <property type="project" value="TreeGrafter"/>
</dbReference>
<dbReference type="CDD" id="cd12141">
    <property type="entry name" value="SH3_DNMBP_C2"/>
    <property type="match status" value="1"/>
</dbReference>
<accession>A0AAV7QKU2</accession>
<evidence type="ECO:0000256" key="4">
    <source>
        <dbReference type="ARBA" id="ARBA00018186"/>
    </source>
</evidence>
<feature type="compositionally biased region" description="Polar residues" evidence="19">
    <location>
        <begin position="1369"/>
        <end position="1383"/>
    </location>
</feature>
<keyword evidence="10" id="KW-0965">Cell junction</keyword>
<keyword evidence="6" id="KW-0963">Cytoplasm</keyword>
<dbReference type="GO" id="GO:0035556">
    <property type="term" value="P:intracellular signal transduction"/>
    <property type="evidence" value="ECO:0007669"/>
    <property type="project" value="InterPro"/>
</dbReference>
<evidence type="ECO:0000256" key="9">
    <source>
        <dbReference type="ARBA" id="ARBA00022737"/>
    </source>
</evidence>
<keyword evidence="11" id="KW-0007">Acetylation</keyword>
<evidence type="ECO:0000256" key="5">
    <source>
        <dbReference type="ARBA" id="ARBA00022443"/>
    </source>
</evidence>
<evidence type="ECO:0000256" key="7">
    <source>
        <dbReference type="ARBA" id="ARBA00022553"/>
    </source>
</evidence>
<feature type="domain" description="DH" evidence="20">
    <location>
        <begin position="778"/>
        <end position="956"/>
    </location>
</feature>
<dbReference type="PROSITE" id="PS00741">
    <property type="entry name" value="DH_1"/>
    <property type="match status" value="1"/>
</dbReference>
<evidence type="ECO:0000313" key="23">
    <source>
        <dbReference type="EMBL" id="KAJ1141162.1"/>
    </source>
</evidence>
<gene>
    <name evidence="23" type="ORF">NDU88_007497</name>
</gene>
<dbReference type="FunFam" id="2.30.30.40:FF:000084">
    <property type="entry name" value="dynamin-binding protein isoform X1"/>
    <property type="match status" value="1"/>
</dbReference>
<dbReference type="SMART" id="SM00721">
    <property type="entry name" value="BAR"/>
    <property type="match status" value="1"/>
</dbReference>
<dbReference type="InterPro" id="IPR000219">
    <property type="entry name" value="DH_dom"/>
</dbReference>
<evidence type="ECO:0000256" key="13">
    <source>
        <dbReference type="ARBA" id="ARBA00023034"/>
    </source>
</evidence>
<feature type="domain" description="SH3" evidence="21">
    <location>
        <begin position="1285"/>
        <end position="1344"/>
    </location>
</feature>
<evidence type="ECO:0000259" key="22">
    <source>
        <dbReference type="SMART" id="SM00721"/>
    </source>
</evidence>
<dbReference type="EMBL" id="JANPWB010000010">
    <property type="protein sequence ID" value="KAJ1141162.1"/>
    <property type="molecule type" value="Genomic_DNA"/>
</dbReference>
<evidence type="ECO:0000259" key="20">
    <source>
        <dbReference type="SMART" id="SM00325"/>
    </source>
</evidence>
<dbReference type="GO" id="GO:0045202">
    <property type="term" value="C:synapse"/>
    <property type="evidence" value="ECO:0007669"/>
    <property type="project" value="UniProtKB-SubCell"/>
</dbReference>
<evidence type="ECO:0000256" key="3">
    <source>
        <dbReference type="ARBA" id="ARBA00004348"/>
    </source>
</evidence>
<keyword evidence="14" id="KW-0175">Coiled coil</keyword>
<dbReference type="InterPro" id="IPR001452">
    <property type="entry name" value="SH3_domain"/>
</dbReference>
<keyword evidence="9" id="KW-0677">Repeat</keyword>
<keyword evidence="5" id="KW-0728">SH3 domain</keyword>
<feature type="compositionally biased region" description="Low complexity" evidence="19">
    <location>
        <begin position="749"/>
        <end position="761"/>
    </location>
</feature>
<evidence type="ECO:0000313" key="24">
    <source>
        <dbReference type="Proteomes" id="UP001066276"/>
    </source>
</evidence>
<dbReference type="InterPro" id="IPR051492">
    <property type="entry name" value="Dynamin-Rho_GEF"/>
</dbReference>
<feature type="domain" description="SH3" evidence="21">
    <location>
        <begin position="109"/>
        <end position="164"/>
    </location>
</feature>
<feature type="region of interest" description="Disordered" evidence="19">
    <location>
        <begin position="746"/>
        <end position="770"/>
    </location>
</feature>
<reference evidence="23" key="1">
    <citation type="journal article" date="2022" name="bioRxiv">
        <title>Sequencing and chromosome-scale assembly of the giantPleurodeles waltlgenome.</title>
        <authorList>
            <person name="Brown T."/>
            <person name="Elewa A."/>
            <person name="Iarovenko S."/>
            <person name="Subramanian E."/>
            <person name="Araus A.J."/>
            <person name="Petzold A."/>
            <person name="Susuki M."/>
            <person name="Suzuki K.-i.T."/>
            <person name="Hayashi T."/>
            <person name="Toyoda A."/>
            <person name="Oliveira C."/>
            <person name="Osipova E."/>
            <person name="Leigh N.D."/>
            <person name="Simon A."/>
            <person name="Yun M.H."/>
        </authorList>
    </citation>
    <scope>NUCLEOTIDE SEQUENCE</scope>
    <source>
        <strain evidence="23">20211129_DDA</strain>
        <tissue evidence="23">Liver</tissue>
    </source>
</reference>
<dbReference type="Gene3D" id="2.30.30.40">
    <property type="entry name" value="SH3 Domains"/>
    <property type="match status" value="5"/>
</dbReference>
<dbReference type="SUPFAM" id="SSF48065">
    <property type="entry name" value="DBL homology domain (DH-domain)"/>
    <property type="match status" value="1"/>
</dbReference>
<feature type="region of interest" description="Disordered" evidence="19">
    <location>
        <begin position="1346"/>
        <end position="1383"/>
    </location>
</feature>
<name>A0AAV7QKU2_PLEWA</name>
<keyword evidence="8" id="KW-0344">Guanine-nucleotide releasing factor</keyword>
<dbReference type="Pfam" id="PF00018">
    <property type="entry name" value="SH3_1"/>
    <property type="match status" value="1"/>
</dbReference>
<feature type="compositionally biased region" description="Basic and acidic residues" evidence="19">
    <location>
        <begin position="386"/>
        <end position="417"/>
    </location>
</feature>
<dbReference type="Pfam" id="PF07653">
    <property type="entry name" value="SH3_2"/>
    <property type="match status" value="1"/>
</dbReference>
<dbReference type="GO" id="GO:0070161">
    <property type="term" value="C:anchoring junction"/>
    <property type="evidence" value="ECO:0007669"/>
    <property type="project" value="UniProtKB-SubCell"/>
</dbReference>
<dbReference type="InterPro" id="IPR035818">
    <property type="entry name" value="DNMBP_SH3_N2"/>
</dbReference>
<comment type="subunit">
    <text evidence="18">Binds DNM1 via its N-terminal SH3 domains. The C-terminal SH3 domain binds a complex containing actin, tubulin, Hsp70 and actin-regulatory proteins, such as ENAH, EVL, WIRE, CR16, WAVE1 and NAP1L1. Interacts with FASLG. Interacts (via SH3 domain 6) with WASL. Interacts (via SH3 domain 6) interacts with ENAH. Interacts (via C-terminal domain) with TJP1; required for the apical cell-cell junction localization of DNMBP.</text>
</comment>
<dbReference type="GO" id="GO:0005795">
    <property type="term" value="C:Golgi stack"/>
    <property type="evidence" value="ECO:0007669"/>
    <property type="project" value="UniProtKB-SubCell"/>
</dbReference>
<dbReference type="FunFam" id="1.20.1270.60:FF:000027">
    <property type="entry name" value="dynamin-binding protein isoform X1"/>
    <property type="match status" value="1"/>
</dbReference>
<keyword evidence="12" id="KW-0770">Synapse</keyword>
<dbReference type="SMART" id="SM00325">
    <property type="entry name" value="RhoGEF"/>
    <property type="match status" value="1"/>
</dbReference>
<keyword evidence="15" id="KW-0206">Cytoskeleton</keyword>
<evidence type="ECO:0000256" key="14">
    <source>
        <dbReference type="ARBA" id="ARBA00023054"/>
    </source>
</evidence>
<dbReference type="Gene3D" id="1.20.900.10">
    <property type="entry name" value="Dbl homology (DH) domain"/>
    <property type="match status" value="1"/>
</dbReference>
<dbReference type="GO" id="GO:0005856">
    <property type="term" value="C:cytoskeleton"/>
    <property type="evidence" value="ECO:0007669"/>
    <property type="project" value="UniProtKB-SubCell"/>
</dbReference>
<feature type="domain" description="SH3" evidence="21">
    <location>
        <begin position="1505"/>
        <end position="1564"/>
    </location>
</feature>
<evidence type="ECO:0000256" key="11">
    <source>
        <dbReference type="ARBA" id="ARBA00022990"/>
    </source>
</evidence>
<dbReference type="CDD" id="cd11796">
    <property type="entry name" value="SH3_DNMBP_N3"/>
    <property type="match status" value="1"/>
</dbReference>
<feature type="region of interest" description="Disordered" evidence="19">
    <location>
        <begin position="345"/>
        <end position="421"/>
    </location>
</feature>
<evidence type="ECO:0000256" key="17">
    <source>
        <dbReference type="ARBA" id="ARBA00034103"/>
    </source>
</evidence>
<feature type="compositionally biased region" description="Low complexity" evidence="19">
    <location>
        <begin position="1350"/>
        <end position="1362"/>
    </location>
</feature>
<comment type="caution">
    <text evidence="23">The sequence shown here is derived from an EMBL/GenBank/DDBJ whole genome shotgun (WGS) entry which is preliminary data.</text>
</comment>
<evidence type="ECO:0000256" key="8">
    <source>
        <dbReference type="ARBA" id="ARBA00022658"/>
    </source>
</evidence>
<dbReference type="InterPro" id="IPR035899">
    <property type="entry name" value="DBL_dom_sf"/>
</dbReference>
<evidence type="ECO:0000256" key="16">
    <source>
        <dbReference type="ARBA" id="ARBA00032587"/>
    </source>
</evidence>
<evidence type="ECO:0000256" key="1">
    <source>
        <dbReference type="ARBA" id="ARBA00004245"/>
    </source>
</evidence>
<dbReference type="GO" id="GO:0005085">
    <property type="term" value="F:guanyl-nucleotide exchange factor activity"/>
    <property type="evidence" value="ECO:0007669"/>
    <property type="project" value="UniProtKB-KW"/>
</dbReference>
<evidence type="ECO:0000256" key="10">
    <source>
        <dbReference type="ARBA" id="ARBA00022949"/>
    </source>
</evidence>
<feature type="domain" description="SH3" evidence="21">
    <location>
        <begin position="31"/>
        <end position="87"/>
    </location>
</feature>
<keyword evidence="7" id="KW-0597">Phosphoprotein</keyword>
<dbReference type="FunFam" id="2.30.30.40:FF:000165">
    <property type="entry name" value="dynamin-binding protein isoform X1"/>
    <property type="match status" value="1"/>
</dbReference>
<dbReference type="PANTHER" id="PTHR22834">
    <property type="entry name" value="NUCLEAR FUSION PROTEIN FUS2"/>
    <property type="match status" value="1"/>
</dbReference>
<dbReference type="Pfam" id="PF14604">
    <property type="entry name" value="SH3_9"/>
    <property type="match status" value="2"/>
</dbReference>
<dbReference type="Pfam" id="PF00621">
    <property type="entry name" value="RhoGEF"/>
    <property type="match status" value="1"/>
</dbReference>
<feature type="domain" description="BAR" evidence="22">
    <location>
        <begin position="986"/>
        <end position="1203"/>
    </location>
</feature>
<proteinExistence type="predicted"/>
<dbReference type="Pfam" id="PF03114">
    <property type="entry name" value="BAR"/>
    <property type="match status" value="1"/>
</dbReference>